<organism evidence="3 4">
    <name type="scientific">Helicobacter suis</name>
    <dbReference type="NCBI Taxonomy" id="104628"/>
    <lineage>
        <taxon>Bacteria</taxon>
        <taxon>Pseudomonadati</taxon>
        <taxon>Campylobacterota</taxon>
        <taxon>Epsilonproteobacteria</taxon>
        <taxon>Campylobacterales</taxon>
        <taxon>Helicobacteraceae</taxon>
        <taxon>Helicobacter</taxon>
    </lineage>
</organism>
<feature type="domain" description="Glycosyl transferase family 25" evidence="1">
    <location>
        <begin position="52"/>
        <end position="218"/>
    </location>
</feature>
<accession>A0A6J4CWI9</accession>
<evidence type="ECO:0000313" key="2">
    <source>
        <dbReference type="EMBL" id="BCD45897.1"/>
    </source>
</evidence>
<evidence type="ECO:0000313" key="4">
    <source>
        <dbReference type="Proteomes" id="UP000317935"/>
    </source>
</evidence>
<evidence type="ECO:0000259" key="1">
    <source>
        <dbReference type="Pfam" id="PF01755"/>
    </source>
</evidence>
<dbReference type="EMBL" id="AP023036">
    <property type="protein sequence ID" value="BCD45897.1"/>
    <property type="molecule type" value="Genomic_DNA"/>
</dbReference>
<keyword evidence="5" id="KW-1185">Reference proteome</keyword>
<dbReference type="AlphaFoldDB" id="A0A6J4CWI9"/>
<gene>
    <name evidence="2" type="ORF">NHP190020_09360</name>
    <name evidence="3" type="ORF">SNTW_05440</name>
</gene>
<dbReference type="RefSeq" id="WP_006565134.1">
    <property type="nucleotide sequence ID" value="NZ_AP019774.1"/>
</dbReference>
<protein>
    <recommendedName>
        <fullName evidence="1">Glycosyl transferase family 25 domain-containing protein</fullName>
    </recommendedName>
</protein>
<reference evidence="2 5" key="2">
    <citation type="submission" date="2020-04" db="EMBL/GenBank/DDBJ databases">
        <title>Genomic analysis of gastric non-Helicobacter pylori Helicobacters isolated in Japan.</title>
        <authorList>
            <person name="Suzuki M."/>
            <person name="Rimbara E."/>
        </authorList>
    </citation>
    <scope>NUCLEOTIDE SEQUENCE [LARGE SCALE GENOMIC DNA]</scope>
    <source>
        <strain evidence="2 5">NHP19-0020</strain>
    </source>
</reference>
<dbReference type="Proteomes" id="UP000509742">
    <property type="component" value="Chromosome"/>
</dbReference>
<dbReference type="Proteomes" id="UP000317935">
    <property type="component" value="Chromosome"/>
</dbReference>
<dbReference type="OrthoDB" id="1100027at2"/>
<sequence>MSNLSSESLPIPICIIHLLKTPQERDITPLLWHLNYLLKRFDQRDIFSIAIFKAIHGHQDFLQQGITFEHTHPVLNDFSPHLPSFKECLQLASLALKTPLDFLSFKQLGRFASHYLLWQECVRLKRPMIILEDDVLPTNDFFGKCHLSLEALHADKAQIIRLLVHSKRRCAKTSINYNFDHLFSPQGLGAHGYMLNPNGAHKLLKACPPLWTLKVDTYIDSYYNHHALTFTLKSAILLINPLDSESPPTSTDYFKGKLKWLLYLLRTCNCILKIKLFAKHYLSLFLRPS</sequence>
<dbReference type="InterPro" id="IPR002654">
    <property type="entry name" value="Glyco_trans_25"/>
</dbReference>
<reference evidence="3 4" key="1">
    <citation type="submission" date="2019-06" db="EMBL/GenBank/DDBJ databases">
        <title>Complete genome sequence of Helicobacter suis SNTW101c.</title>
        <authorList>
            <person name="Rimbara E."/>
            <person name="Suzuki M."/>
            <person name="Matsui H."/>
            <person name="Nakamura M."/>
            <person name="Mori S."/>
            <person name="Shibayama K."/>
        </authorList>
    </citation>
    <scope>NUCLEOTIDE SEQUENCE [LARGE SCALE GENOMIC DNA]</scope>
    <source>
        <strain evidence="3 4">SNTW101c</strain>
    </source>
</reference>
<evidence type="ECO:0000313" key="5">
    <source>
        <dbReference type="Proteomes" id="UP000509742"/>
    </source>
</evidence>
<dbReference type="Pfam" id="PF01755">
    <property type="entry name" value="Glyco_transf_25"/>
    <property type="match status" value="1"/>
</dbReference>
<name>A0A6J4CWI9_9HELI</name>
<proteinExistence type="predicted"/>
<evidence type="ECO:0000313" key="3">
    <source>
        <dbReference type="EMBL" id="BCD69899.1"/>
    </source>
</evidence>
<dbReference type="EMBL" id="AP019774">
    <property type="protein sequence ID" value="BCD69899.1"/>
    <property type="molecule type" value="Genomic_DNA"/>
</dbReference>